<organism evidence="2 3">
    <name type="scientific">Enterococcus saigonensis</name>
    <dbReference type="NCBI Taxonomy" id="1805431"/>
    <lineage>
        <taxon>Bacteria</taxon>
        <taxon>Bacillati</taxon>
        <taxon>Bacillota</taxon>
        <taxon>Bacilli</taxon>
        <taxon>Lactobacillales</taxon>
        <taxon>Enterococcaceae</taxon>
        <taxon>Enterococcus</taxon>
    </lineage>
</organism>
<sequence>MLKNAIILLLNRLFLKKYAYYLSYFPFTFILVVIHNWENDEEVKHIDRISTRNKNL</sequence>
<reference evidence="2 3" key="1">
    <citation type="submission" date="2020-02" db="EMBL/GenBank/DDBJ databases">
        <title>Characterization of vanA genotype vancomycin-resistant Enterococcus saigonensis VE80.</title>
        <authorList>
            <person name="Harada T."/>
            <person name="Motooka D."/>
            <person name="Nakamura S."/>
            <person name="Yamamoto Y."/>
            <person name="Kawahara R."/>
            <person name="Kawatsu K."/>
        </authorList>
    </citation>
    <scope>NUCLEOTIDE SEQUENCE [LARGE SCALE GENOMIC DNA]</scope>
    <source>
        <strain evidence="2 3">VE80</strain>
    </source>
</reference>
<name>A0A679IR48_9ENTE</name>
<evidence type="ECO:0000313" key="2">
    <source>
        <dbReference type="EMBL" id="BCA86544.1"/>
    </source>
</evidence>
<evidence type="ECO:0000256" key="1">
    <source>
        <dbReference type="SAM" id="Phobius"/>
    </source>
</evidence>
<dbReference type="Proteomes" id="UP000502998">
    <property type="component" value="Chromosome"/>
</dbReference>
<keyword evidence="1" id="KW-0812">Transmembrane</keyword>
<proteinExistence type="predicted"/>
<keyword evidence="1" id="KW-1133">Transmembrane helix</keyword>
<feature type="transmembrane region" description="Helical" evidence="1">
    <location>
        <begin position="18"/>
        <end position="37"/>
    </location>
</feature>
<dbReference type="AlphaFoldDB" id="A0A679IR48"/>
<evidence type="ECO:0000313" key="3">
    <source>
        <dbReference type="Proteomes" id="UP000502998"/>
    </source>
</evidence>
<dbReference type="EMBL" id="AP022822">
    <property type="protein sequence ID" value="BCA86544.1"/>
    <property type="molecule type" value="Genomic_DNA"/>
</dbReference>
<gene>
    <name evidence="2" type="ORF">EsVE80_20670</name>
</gene>
<accession>A0A679IR48</accession>
<dbReference type="KEGG" id="esg:EsVE80_20670"/>
<protein>
    <submittedName>
        <fullName evidence="2">Uncharacterized protein</fullName>
    </submittedName>
</protein>
<keyword evidence="1" id="KW-0472">Membrane</keyword>
<keyword evidence="3" id="KW-1185">Reference proteome</keyword>